<gene>
    <name evidence="1" type="ORF">D5F01_LYC07699</name>
</gene>
<comment type="caution">
    <text evidence="1">The sequence shown here is derived from an EMBL/GenBank/DDBJ whole genome shotgun (WGS) entry which is preliminary data.</text>
</comment>
<dbReference type="AlphaFoldDB" id="A0A6G0IU20"/>
<keyword evidence="2" id="KW-1185">Reference proteome</keyword>
<organism evidence="1 2">
    <name type="scientific">Larimichthys crocea</name>
    <name type="common">Large yellow croaker</name>
    <name type="synonym">Pseudosciaena crocea</name>
    <dbReference type="NCBI Taxonomy" id="215358"/>
    <lineage>
        <taxon>Eukaryota</taxon>
        <taxon>Metazoa</taxon>
        <taxon>Chordata</taxon>
        <taxon>Craniata</taxon>
        <taxon>Vertebrata</taxon>
        <taxon>Euteleostomi</taxon>
        <taxon>Actinopterygii</taxon>
        <taxon>Neopterygii</taxon>
        <taxon>Teleostei</taxon>
        <taxon>Neoteleostei</taxon>
        <taxon>Acanthomorphata</taxon>
        <taxon>Eupercaria</taxon>
        <taxon>Sciaenidae</taxon>
        <taxon>Larimichthys</taxon>
    </lineage>
</organism>
<proteinExistence type="predicted"/>
<reference evidence="1 2" key="1">
    <citation type="submission" date="2019-07" db="EMBL/GenBank/DDBJ databases">
        <title>Chromosome genome assembly for large yellow croaker.</title>
        <authorList>
            <person name="Xiao S."/>
        </authorList>
    </citation>
    <scope>NUCLEOTIDE SEQUENCE [LARGE SCALE GENOMIC DNA]</scope>
    <source>
        <strain evidence="1">JMULYC20181020</strain>
        <tissue evidence="1">Muscle</tissue>
    </source>
</reference>
<evidence type="ECO:0000313" key="2">
    <source>
        <dbReference type="Proteomes" id="UP000424527"/>
    </source>
</evidence>
<evidence type="ECO:0000313" key="1">
    <source>
        <dbReference type="EMBL" id="KAE8294736.1"/>
    </source>
</evidence>
<keyword evidence="1" id="KW-0808">Transferase</keyword>
<dbReference type="Proteomes" id="UP000424527">
    <property type="component" value="Unassembled WGS sequence"/>
</dbReference>
<accession>A0A6G0IU20</accession>
<name>A0A6G0IU20_LARCR</name>
<keyword evidence="1" id="KW-0418">Kinase</keyword>
<dbReference type="GO" id="GO:0016301">
    <property type="term" value="F:kinase activity"/>
    <property type="evidence" value="ECO:0007669"/>
    <property type="project" value="UniProtKB-KW"/>
</dbReference>
<protein>
    <submittedName>
        <fullName evidence="1">A-kinase anchor protein 2</fullName>
    </submittedName>
</protein>
<dbReference type="EMBL" id="REGW02000007">
    <property type="protein sequence ID" value="KAE8294736.1"/>
    <property type="molecule type" value="Genomic_DNA"/>
</dbReference>
<sequence length="155" mass="17312">MYDVIYDVTHVVFQIIAQRLLFVSSSLHSVNPLSPLSPLSPGPPPPAAPPLVLLPTPLLLPSSSFLLLLTSSPFLSSHSSLPCLLPCGVRSIPLRLRGLSETLLQDFEERRIQLRLEESAVVESTRVIRHKNQRALLWEAGVFTNQEENQYQDNH</sequence>